<dbReference type="InterPro" id="IPR014297">
    <property type="entry name" value="DMSO_DmsB"/>
</dbReference>
<dbReference type="CDD" id="cd16371">
    <property type="entry name" value="DMSOR_beta_like"/>
    <property type="match status" value="1"/>
</dbReference>
<dbReference type="AlphaFoldDB" id="A0AA37RXS1"/>
<reference evidence="11" key="2">
    <citation type="submission" date="2023-01" db="EMBL/GenBank/DDBJ databases">
        <title>Draft genome sequence of Paraferrimonas sedimenticola strain NBRC 101628.</title>
        <authorList>
            <person name="Sun Q."/>
            <person name="Mori K."/>
        </authorList>
    </citation>
    <scope>NUCLEOTIDE SEQUENCE</scope>
    <source>
        <strain evidence="11">NBRC 101628</strain>
    </source>
</reference>
<dbReference type="NCBIfam" id="TIGR02951">
    <property type="entry name" value="DMSO_dmsB"/>
    <property type="match status" value="1"/>
</dbReference>
<reference evidence="11" key="1">
    <citation type="journal article" date="2014" name="Int. J. Syst. Evol. Microbiol.">
        <title>Complete genome sequence of Corynebacterium casei LMG S-19264T (=DSM 44701T), isolated from a smear-ripened cheese.</title>
        <authorList>
            <consortium name="US DOE Joint Genome Institute (JGI-PGF)"/>
            <person name="Walter F."/>
            <person name="Albersmeier A."/>
            <person name="Kalinowski J."/>
            <person name="Ruckert C."/>
        </authorList>
    </citation>
    <scope>NUCLEOTIDE SEQUENCE</scope>
    <source>
        <strain evidence="11">NBRC 101628</strain>
    </source>
</reference>
<comment type="caution">
    <text evidence="11">The sequence shown here is derived from an EMBL/GenBank/DDBJ whole genome shotgun (WGS) entry which is preliminary data.</text>
</comment>
<accession>A0AA37RXS1</accession>
<name>A0AA37RXS1_9GAMM</name>
<dbReference type="PROSITE" id="PS00198">
    <property type="entry name" value="4FE4S_FER_1"/>
    <property type="match status" value="1"/>
</dbReference>
<evidence type="ECO:0000256" key="7">
    <source>
        <dbReference type="ARBA" id="ARBA00022982"/>
    </source>
</evidence>
<keyword evidence="9" id="KW-0411">Iron-sulfur</keyword>
<keyword evidence="4" id="KW-0004">4Fe-4S</keyword>
<evidence type="ECO:0000256" key="5">
    <source>
        <dbReference type="ARBA" id="ARBA00022723"/>
    </source>
</evidence>
<comment type="function">
    <text evidence="2">Electron transfer subunit of the terminal reductase during anaerobic growth on various sulfoxide and N-oxide compounds.</text>
</comment>
<keyword evidence="7" id="KW-0249">Electron transport</keyword>
<dbReference type="Gene3D" id="3.30.70.20">
    <property type="match status" value="2"/>
</dbReference>
<keyword evidence="6" id="KW-0677">Repeat</keyword>
<keyword evidence="3" id="KW-0813">Transport</keyword>
<dbReference type="InterPro" id="IPR017896">
    <property type="entry name" value="4Fe4S_Fe-S-bd"/>
</dbReference>
<feature type="domain" description="4Fe-4S ferredoxin-type" evidence="10">
    <location>
        <begin position="7"/>
        <end position="37"/>
    </location>
</feature>
<evidence type="ECO:0000259" key="10">
    <source>
        <dbReference type="PROSITE" id="PS51379"/>
    </source>
</evidence>
<dbReference type="PANTHER" id="PTHR43177:SF5">
    <property type="entry name" value="ANAEROBIC DIMETHYL SULFOXIDE REDUCTASE CHAIN B-RELATED"/>
    <property type="match status" value="1"/>
</dbReference>
<evidence type="ECO:0000313" key="11">
    <source>
        <dbReference type="EMBL" id="GLP97095.1"/>
    </source>
</evidence>
<keyword evidence="8" id="KW-0408">Iron</keyword>
<dbReference type="Proteomes" id="UP001161422">
    <property type="component" value="Unassembled WGS sequence"/>
</dbReference>
<keyword evidence="5" id="KW-0479">Metal-binding</keyword>
<evidence type="ECO:0000313" key="12">
    <source>
        <dbReference type="Proteomes" id="UP001161422"/>
    </source>
</evidence>
<dbReference type="GO" id="GO:0046872">
    <property type="term" value="F:metal ion binding"/>
    <property type="evidence" value="ECO:0007669"/>
    <property type="project" value="UniProtKB-KW"/>
</dbReference>
<dbReference type="RefSeq" id="WP_095504390.1">
    <property type="nucleotide sequence ID" value="NZ_BSNC01000005.1"/>
</dbReference>
<evidence type="ECO:0000256" key="6">
    <source>
        <dbReference type="ARBA" id="ARBA00022737"/>
    </source>
</evidence>
<dbReference type="PROSITE" id="PS51379">
    <property type="entry name" value="4FE4S_FER_2"/>
    <property type="match status" value="3"/>
</dbReference>
<organism evidence="11 12">
    <name type="scientific">Paraferrimonas sedimenticola</name>
    <dbReference type="NCBI Taxonomy" id="375674"/>
    <lineage>
        <taxon>Bacteria</taxon>
        <taxon>Pseudomonadati</taxon>
        <taxon>Pseudomonadota</taxon>
        <taxon>Gammaproteobacteria</taxon>
        <taxon>Alteromonadales</taxon>
        <taxon>Ferrimonadaceae</taxon>
        <taxon>Paraferrimonas</taxon>
    </lineage>
</organism>
<dbReference type="EMBL" id="BSNC01000005">
    <property type="protein sequence ID" value="GLP97095.1"/>
    <property type="molecule type" value="Genomic_DNA"/>
</dbReference>
<evidence type="ECO:0000256" key="2">
    <source>
        <dbReference type="ARBA" id="ARBA00003584"/>
    </source>
</evidence>
<dbReference type="SUPFAM" id="SSF54862">
    <property type="entry name" value="4Fe-4S ferredoxins"/>
    <property type="match status" value="1"/>
</dbReference>
<dbReference type="GO" id="GO:0051539">
    <property type="term" value="F:4 iron, 4 sulfur cluster binding"/>
    <property type="evidence" value="ECO:0007669"/>
    <property type="project" value="UniProtKB-KW"/>
</dbReference>
<feature type="domain" description="4Fe-4S ferredoxin-type" evidence="10">
    <location>
        <begin position="60"/>
        <end position="92"/>
    </location>
</feature>
<gene>
    <name evidence="11" type="primary">dmsB_2</name>
    <name evidence="11" type="ORF">GCM10007895_24010</name>
</gene>
<feature type="domain" description="4Fe-4S ferredoxin-type" evidence="10">
    <location>
        <begin position="94"/>
        <end position="123"/>
    </location>
</feature>
<protein>
    <submittedName>
        <fullName evidence="11">Dimethylsulfoxide reductase, chain B</fullName>
    </submittedName>
</protein>
<dbReference type="InterPro" id="IPR017900">
    <property type="entry name" value="4Fe4S_Fe_S_CS"/>
</dbReference>
<comment type="cofactor">
    <cofactor evidence="1">
        <name>[4Fe-4S] cluster</name>
        <dbReference type="ChEBI" id="CHEBI:49883"/>
    </cofactor>
</comment>
<sequence>MSDNKQYGFFVDTRKCTGCKTCQIACKDKSDLTLGLNWRRVYEYCGGTWTKDDNNAFTQSVYAYYASISCNHCNKPACVEACPTGAMAKRETDGLVLVDQEVCIGCEMCAKACPYDAPQIDNERNVMTKCDGCYDRIAEGLKPSCVDSCPLRALDFDTMDNLRAKYGNGDGHIAPLPPAAETDPNLILLANPNGQPAGAGTGSVVNPAEV</sequence>
<evidence type="ECO:0000256" key="3">
    <source>
        <dbReference type="ARBA" id="ARBA00022448"/>
    </source>
</evidence>
<dbReference type="InterPro" id="IPR050954">
    <property type="entry name" value="ET_IronSulfur_Cluster-Binding"/>
</dbReference>
<evidence type="ECO:0000256" key="8">
    <source>
        <dbReference type="ARBA" id="ARBA00023004"/>
    </source>
</evidence>
<dbReference type="PANTHER" id="PTHR43177">
    <property type="entry name" value="PROTEIN NRFC"/>
    <property type="match status" value="1"/>
</dbReference>
<keyword evidence="12" id="KW-1185">Reference proteome</keyword>
<dbReference type="Pfam" id="PF12800">
    <property type="entry name" value="Fer4_4"/>
    <property type="match status" value="1"/>
</dbReference>
<evidence type="ECO:0000256" key="1">
    <source>
        <dbReference type="ARBA" id="ARBA00001966"/>
    </source>
</evidence>
<evidence type="ECO:0000256" key="4">
    <source>
        <dbReference type="ARBA" id="ARBA00022485"/>
    </source>
</evidence>
<dbReference type="Pfam" id="PF13247">
    <property type="entry name" value="Fer4_11"/>
    <property type="match status" value="1"/>
</dbReference>
<evidence type="ECO:0000256" key="9">
    <source>
        <dbReference type="ARBA" id="ARBA00023014"/>
    </source>
</evidence>
<proteinExistence type="predicted"/>